<dbReference type="GO" id="GO:0005886">
    <property type="term" value="C:plasma membrane"/>
    <property type="evidence" value="ECO:0007669"/>
    <property type="project" value="UniProtKB-SubCell"/>
</dbReference>
<comment type="subcellular location">
    <subcellularLocation>
        <location evidence="1">Cell membrane</location>
        <topology evidence="1">Multi-pass membrane protein</topology>
    </subcellularLocation>
</comment>
<dbReference type="Pfam" id="PF12704">
    <property type="entry name" value="MacB_PCD"/>
    <property type="match status" value="1"/>
</dbReference>
<evidence type="ECO:0000259" key="8">
    <source>
        <dbReference type="Pfam" id="PF12704"/>
    </source>
</evidence>
<dbReference type="PANTHER" id="PTHR30572:SF18">
    <property type="entry name" value="ABC-TYPE MACROLIDE FAMILY EXPORT SYSTEM PERMEASE COMPONENT 2"/>
    <property type="match status" value="1"/>
</dbReference>
<feature type="transmembrane region" description="Helical" evidence="6">
    <location>
        <begin position="352"/>
        <end position="380"/>
    </location>
</feature>
<feature type="transmembrane region" description="Helical" evidence="6">
    <location>
        <begin position="400"/>
        <end position="423"/>
    </location>
</feature>
<evidence type="ECO:0000313" key="9">
    <source>
        <dbReference type="EMBL" id="QJR82587.1"/>
    </source>
</evidence>
<evidence type="ECO:0000313" key="10">
    <source>
        <dbReference type="Proteomes" id="UP000219285"/>
    </source>
</evidence>
<dbReference type="OrthoDB" id="8735006at2"/>
<feature type="transmembrane region" description="Helical" evidence="6">
    <location>
        <begin position="21"/>
        <end position="44"/>
    </location>
</feature>
<reference evidence="10" key="1">
    <citation type="submission" date="2014-12" db="EMBL/GenBank/DDBJ databases">
        <title>Complete genome sequence of a multi-drug resistant Klebsiella pneumoniae.</title>
        <authorList>
            <person name="Hua X."/>
            <person name="Chen Q."/>
            <person name="Li X."/>
            <person name="Feng Y."/>
            <person name="Ruan Z."/>
            <person name="Yu Y."/>
        </authorList>
    </citation>
    <scope>NUCLEOTIDE SEQUENCE [LARGE SCALE GENOMIC DNA]</scope>
    <source>
        <strain evidence="10">5.12</strain>
    </source>
</reference>
<dbReference type="GO" id="GO:0022857">
    <property type="term" value="F:transmembrane transporter activity"/>
    <property type="evidence" value="ECO:0007669"/>
    <property type="project" value="TreeGrafter"/>
</dbReference>
<evidence type="ECO:0000259" key="7">
    <source>
        <dbReference type="Pfam" id="PF02687"/>
    </source>
</evidence>
<accession>A0A6M4MHU6</accession>
<evidence type="ECO:0000256" key="6">
    <source>
        <dbReference type="SAM" id="Phobius"/>
    </source>
</evidence>
<dbReference type="InterPro" id="IPR003838">
    <property type="entry name" value="ABC3_permease_C"/>
</dbReference>
<dbReference type="InterPro" id="IPR050250">
    <property type="entry name" value="Macrolide_Exporter_MacB"/>
</dbReference>
<name>A0A6M4MHU6_9ALTE</name>
<dbReference type="Pfam" id="PF02687">
    <property type="entry name" value="FtsX"/>
    <property type="match status" value="1"/>
</dbReference>
<keyword evidence="10" id="KW-1185">Reference proteome</keyword>
<dbReference type="RefSeq" id="WP_075609433.1">
    <property type="nucleotide sequence ID" value="NZ_CP052766.1"/>
</dbReference>
<dbReference type="InterPro" id="IPR025857">
    <property type="entry name" value="MacB_PCD"/>
</dbReference>
<feature type="domain" description="ABC3 transporter permease C-terminal" evidence="7">
    <location>
        <begin position="314"/>
        <end position="430"/>
    </location>
</feature>
<dbReference type="PANTHER" id="PTHR30572">
    <property type="entry name" value="MEMBRANE COMPONENT OF TRANSPORTER-RELATED"/>
    <property type="match status" value="1"/>
</dbReference>
<evidence type="ECO:0000256" key="2">
    <source>
        <dbReference type="ARBA" id="ARBA00022475"/>
    </source>
</evidence>
<dbReference type="KEGG" id="apel:CA267_018420"/>
<feature type="domain" description="MacB-like periplasmic core" evidence="8">
    <location>
        <begin position="20"/>
        <end position="218"/>
    </location>
</feature>
<reference evidence="9 10" key="2">
    <citation type="submission" date="2020-04" db="EMBL/GenBank/DDBJ databases">
        <title>Complete genome sequence of Alteromonas pelagimontana 5.12T.</title>
        <authorList>
            <person name="Sinha R.K."/>
            <person name="Krishnan K.P."/>
            <person name="Kurian J.P."/>
        </authorList>
    </citation>
    <scope>NUCLEOTIDE SEQUENCE [LARGE SCALE GENOMIC DNA]</scope>
    <source>
        <strain evidence="9 10">5.12</strain>
    </source>
</reference>
<keyword evidence="2" id="KW-1003">Cell membrane</keyword>
<gene>
    <name evidence="9" type="ORF">CA267_018420</name>
</gene>
<evidence type="ECO:0000256" key="3">
    <source>
        <dbReference type="ARBA" id="ARBA00022692"/>
    </source>
</evidence>
<protein>
    <submittedName>
        <fullName evidence="9">ABC transporter permease</fullName>
    </submittedName>
</protein>
<keyword evidence="4 6" id="KW-1133">Transmembrane helix</keyword>
<dbReference type="AlphaFoldDB" id="A0A6M4MHU6"/>
<evidence type="ECO:0000256" key="5">
    <source>
        <dbReference type="ARBA" id="ARBA00023136"/>
    </source>
</evidence>
<evidence type="ECO:0000256" key="1">
    <source>
        <dbReference type="ARBA" id="ARBA00004651"/>
    </source>
</evidence>
<keyword evidence="3 6" id="KW-0812">Transmembrane</keyword>
<feature type="transmembrane region" description="Helical" evidence="6">
    <location>
        <begin position="310"/>
        <end position="331"/>
    </location>
</feature>
<keyword evidence="5 6" id="KW-0472">Membrane</keyword>
<organism evidence="9 10">
    <name type="scientific">Alteromonas pelagimontana</name>
    <dbReference type="NCBI Taxonomy" id="1858656"/>
    <lineage>
        <taxon>Bacteria</taxon>
        <taxon>Pseudomonadati</taxon>
        <taxon>Pseudomonadota</taxon>
        <taxon>Gammaproteobacteria</taxon>
        <taxon>Alteromonadales</taxon>
        <taxon>Alteromonadaceae</taxon>
        <taxon>Alteromonas/Salinimonas group</taxon>
        <taxon>Alteromonas</taxon>
    </lineage>
</organism>
<evidence type="ECO:0000256" key="4">
    <source>
        <dbReference type="ARBA" id="ARBA00022989"/>
    </source>
</evidence>
<dbReference type="Proteomes" id="UP000219285">
    <property type="component" value="Chromosome"/>
</dbReference>
<proteinExistence type="predicted"/>
<dbReference type="EMBL" id="CP052766">
    <property type="protein sequence ID" value="QJR82587.1"/>
    <property type="molecule type" value="Genomic_DNA"/>
</dbReference>
<sequence>MFGYYLRLAIKSIRRNPYLSGLMMLAIGLGIGASMTTLTVNYLMSSNPIPQKSDTLYYVQLDSWSPHEPAQEPNEPPDQITWRDAINLMQAGQASKQSAMASSAAVIEPADRNNKPFLASLRLNYTDFFTMFDAPFLYGSGWANSDDKQRKLVTVISKKTNDRVFGGENSVGRSVTIGGKRFTVTGVLNEWVLVPKFYDVTTGAFDETEDAYIPFLLKETLELPNGGNTNCWKSPEGEGFQAFLQSECVNYQMWVELPTEEDRDNYMAFLDAYAQEQKAMGRFPRPLNNRLPDVMTWMETEEVVADDAQIMMWLAFLFLLVCLLNTVGLLLSKYATRTGDIALRRAVGASKGAIFTQYIIESAVIGLIGGALGLALAAVGLQGIKSLYGDFVSELAQLDLLMVSIAILLAVVSSVIAGCYPAWRACAIPPASQLKNQ</sequence>